<dbReference type="FunFam" id="2.130.10.10:FF:000470">
    <property type="entry name" value="Periodic tryptophan protein 2 homolog"/>
    <property type="match status" value="1"/>
</dbReference>
<dbReference type="PROSITE" id="PS50082">
    <property type="entry name" value="WD_REPEATS_2"/>
    <property type="match status" value="5"/>
</dbReference>
<keyword evidence="5" id="KW-0175">Coiled coil</keyword>
<dbReference type="GO" id="GO:0000028">
    <property type="term" value="P:ribosomal small subunit assembly"/>
    <property type="evidence" value="ECO:0007669"/>
    <property type="project" value="TreeGrafter"/>
</dbReference>
<dbReference type="PANTHER" id="PTHR19858">
    <property type="entry name" value="WD40 REPEAT PROTEIN"/>
    <property type="match status" value="1"/>
</dbReference>
<dbReference type="Pfam" id="PF04003">
    <property type="entry name" value="Utp12"/>
    <property type="match status" value="1"/>
</dbReference>
<proteinExistence type="inferred from homology"/>
<dbReference type="OrthoDB" id="3142434at2759"/>
<comment type="similarity">
    <text evidence="1">Belongs to the WD repeat PWP2 family.</text>
</comment>
<dbReference type="InterPro" id="IPR020472">
    <property type="entry name" value="WD40_PAC1"/>
</dbReference>
<dbReference type="InterPro" id="IPR015943">
    <property type="entry name" value="WD40/YVTN_repeat-like_dom_sf"/>
</dbReference>
<keyword evidence="3" id="KW-0677">Repeat</keyword>
<keyword evidence="2 4" id="KW-0853">WD repeat</keyword>
<dbReference type="GO" id="GO:0000462">
    <property type="term" value="P:maturation of SSU-rRNA from tricistronic rRNA transcript (SSU-rRNA, 5.8S rRNA, LSU-rRNA)"/>
    <property type="evidence" value="ECO:0007669"/>
    <property type="project" value="TreeGrafter"/>
</dbReference>
<feature type="repeat" description="WD" evidence="4">
    <location>
        <begin position="463"/>
        <end position="504"/>
    </location>
</feature>
<dbReference type="FunFam" id="2.130.10.10:FF:001680">
    <property type="entry name" value="Small nucleolar ribonucleoprotein complex subunit (Pwp2), putative"/>
    <property type="match status" value="1"/>
</dbReference>
<dbReference type="SUPFAM" id="SSF50969">
    <property type="entry name" value="YVTN repeat-like/Quinoprotein amine dehydrogenase"/>
    <property type="match status" value="1"/>
</dbReference>
<evidence type="ECO:0000256" key="3">
    <source>
        <dbReference type="ARBA" id="ARBA00022737"/>
    </source>
</evidence>
<feature type="coiled-coil region" evidence="5">
    <location>
        <begin position="806"/>
        <end position="833"/>
    </location>
</feature>
<feature type="repeat" description="WD" evidence="4">
    <location>
        <begin position="146"/>
        <end position="178"/>
    </location>
</feature>
<gene>
    <name evidence="8" type="ORF">EJ04DRAFT_231033</name>
</gene>
<dbReference type="AlphaFoldDB" id="A0A9P4R0N2"/>
<name>A0A9P4R0N2_9PLEO</name>
<sequence length="888" mass="98596">MKTDFQFSNLLGTVYSRGNLLFTPDGTCLLSPVGNRVSIFDLVNSKSHTLPFAHRKNIVRLALNPRGNLLLSVDEDGRAILTNVPRRIVLYHFSFKGAVKALVFAPSGRLFAVGVGRQIEVWHTPSTPGVADGDLEFAPFVRHRVYTGHFDNVQSIEWSSDSRFFLSASKDLTARIWSTDPEQGFIPTTLGGHRQAVVGAWFSQDQEIIYTVSKDGALFEWQYMPLPDAPEDADEDDEHMQWRIAERHYFMQNNAHVTCAAFHASSKLLVTGFSNGTFSIHELPDFSQIQTLSISQNDIDFVALNKTGEWLAFGASKLGQLLVWEWQSESYILKQQGHFDAMNAIAYSPEGQRIITAADDGKIKLWDVNSGFCIVTFTEHTSGVTASEFAKRGNVLFTASLDGSIRAWDLIRYRNFRTFTAPLRLSFSSLAVDPSGEVVCAGSIDSFDIHIWSVQTGQLLDRLSGHEGPVSSLAFAPDGGTLVSGSWDHTVRVWNIFARTQTSEPLQLMADVLCVAFRPDSKQIAVTTLDGQLTFWSVSEAMQQSGVDARRDVSGGRKMTDRRTAANIAGTKSFTTVKYSADGTCVLAGGNSKYICLYDAQSGVLVKKFTVSVNLALEGTQEFLNSKLLTEAGPRGLIDEDGEASDLEDRIDKSLPGTRRGEGARKTRPEIRVPDVAFSPTGRAFCAASTEGLLIFSLDNMFQFDPFDLDITVTPATTISTLADQEYLKALVMAFRLNERNLIRRVYEAVPASDIALVVKEMPSVYLGRLLRFVAVQADESPHLEFNLIWVEALLSKHGRWMKDHKTGLEAELRSVEKAVKRVQVELARMADENIYRIEYLMTQPVEQNVKIGELDFAYDAMNEDLDNESMTNGNDGDDGDGEWMGFE</sequence>
<dbReference type="Pfam" id="PF00400">
    <property type="entry name" value="WD40"/>
    <property type="match status" value="6"/>
</dbReference>
<feature type="repeat" description="WD" evidence="4">
    <location>
        <begin position="190"/>
        <end position="222"/>
    </location>
</feature>
<evidence type="ECO:0000313" key="8">
    <source>
        <dbReference type="EMBL" id="KAF2734647.1"/>
    </source>
</evidence>
<dbReference type="Gene3D" id="2.130.10.10">
    <property type="entry name" value="YVTN repeat-like/Quinoprotein amine dehydrogenase"/>
    <property type="match status" value="3"/>
</dbReference>
<comment type="caution">
    <text evidence="8">The sequence shown here is derived from an EMBL/GenBank/DDBJ whole genome shotgun (WGS) entry which is preliminary data.</text>
</comment>
<dbReference type="SUPFAM" id="SSF50978">
    <property type="entry name" value="WD40 repeat-like"/>
    <property type="match status" value="2"/>
</dbReference>
<dbReference type="InterPro" id="IPR007148">
    <property type="entry name" value="SSU_processome_Utp12"/>
</dbReference>
<evidence type="ECO:0000256" key="2">
    <source>
        <dbReference type="ARBA" id="ARBA00022574"/>
    </source>
</evidence>
<feature type="repeat" description="WD" evidence="4">
    <location>
        <begin position="335"/>
        <end position="376"/>
    </location>
</feature>
<protein>
    <submittedName>
        <fullName evidence="8">WD40 repeat-like protein</fullName>
    </submittedName>
</protein>
<evidence type="ECO:0000256" key="1">
    <source>
        <dbReference type="ARBA" id="ARBA00010226"/>
    </source>
</evidence>
<dbReference type="InterPro" id="IPR011044">
    <property type="entry name" value="Quino_amine_DH_bsu"/>
</dbReference>
<dbReference type="EMBL" id="ML996145">
    <property type="protein sequence ID" value="KAF2734647.1"/>
    <property type="molecule type" value="Genomic_DNA"/>
</dbReference>
<dbReference type="FunFam" id="2.130.10.10:FF:000219">
    <property type="entry name" value="Periodic tryptophan protein 2"/>
    <property type="match status" value="1"/>
</dbReference>
<dbReference type="PROSITE" id="PS50294">
    <property type="entry name" value="WD_REPEATS_REGION"/>
    <property type="match status" value="4"/>
</dbReference>
<dbReference type="PANTHER" id="PTHR19858:SF0">
    <property type="entry name" value="PERIODIC TRYPTOPHAN PROTEIN 2 HOMOLOG"/>
    <property type="match status" value="1"/>
</dbReference>
<dbReference type="SMART" id="SM00320">
    <property type="entry name" value="WD40"/>
    <property type="match status" value="13"/>
</dbReference>
<evidence type="ECO:0000256" key="6">
    <source>
        <dbReference type="SAM" id="MobiDB-lite"/>
    </source>
</evidence>
<organism evidence="8 9">
    <name type="scientific">Polyplosphaeria fusca</name>
    <dbReference type="NCBI Taxonomy" id="682080"/>
    <lineage>
        <taxon>Eukaryota</taxon>
        <taxon>Fungi</taxon>
        <taxon>Dikarya</taxon>
        <taxon>Ascomycota</taxon>
        <taxon>Pezizomycotina</taxon>
        <taxon>Dothideomycetes</taxon>
        <taxon>Pleosporomycetidae</taxon>
        <taxon>Pleosporales</taxon>
        <taxon>Tetraplosphaeriaceae</taxon>
        <taxon>Polyplosphaeria</taxon>
    </lineage>
</organism>
<reference evidence="8" key="1">
    <citation type="journal article" date="2020" name="Stud. Mycol.">
        <title>101 Dothideomycetes genomes: a test case for predicting lifestyles and emergence of pathogens.</title>
        <authorList>
            <person name="Haridas S."/>
            <person name="Albert R."/>
            <person name="Binder M."/>
            <person name="Bloem J."/>
            <person name="Labutti K."/>
            <person name="Salamov A."/>
            <person name="Andreopoulos B."/>
            <person name="Baker S."/>
            <person name="Barry K."/>
            <person name="Bills G."/>
            <person name="Bluhm B."/>
            <person name="Cannon C."/>
            <person name="Castanera R."/>
            <person name="Culley D."/>
            <person name="Daum C."/>
            <person name="Ezra D."/>
            <person name="Gonzalez J."/>
            <person name="Henrissat B."/>
            <person name="Kuo A."/>
            <person name="Liang C."/>
            <person name="Lipzen A."/>
            <person name="Lutzoni F."/>
            <person name="Magnuson J."/>
            <person name="Mondo S."/>
            <person name="Nolan M."/>
            <person name="Ohm R."/>
            <person name="Pangilinan J."/>
            <person name="Park H.-J."/>
            <person name="Ramirez L."/>
            <person name="Alfaro M."/>
            <person name="Sun H."/>
            <person name="Tritt A."/>
            <person name="Yoshinaga Y."/>
            <person name="Zwiers L.-H."/>
            <person name="Turgeon B."/>
            <person name="Goodwin S."/>
            <person name="Spatafora J."/>
            <person name="Crous P."/>
            <person name="Grigoriev I."/>
        </authorList>
    </citation>
    <scope>NUCLEOTIDE SEQUENCE</scope>
    <source>
        <strain evidence="8">CBS 125425</strain>
    </source>
</reference>
<evidence type="ECO:0000256" key="5">
    <source>
        <dbReference type="SAM" id="Coils"/>
    </source>
</evidence>
<dbReference type="Proteomes" id="UP000799444">
    <property type="component" value="Unassembled WGS sequence"/>
</dbReference>
<feature type="region of interest" description="Disordered" evidence="6">
    <location>
        <begin position="866"/>
        <end position="888"/>
    </location>
</feature>
<evidence type="ECO:0000259" key="7">
    <source>
        <dbReference type="Pfam" id="PF04003"/>
    </source>
</evidence>
<dbReference type="CDD" id="cd00200">
    <property type="entry name" value="WD40"/>
    <property type="match status" value="1"/>
</dbReference>
<dbReference type="GO" id="GO:0034388">
    <property type="term" value="C:Pwp2p-containing subcomplex of 90S preribosome"/>
    <property type="evidence" value="ECO:0007669"/>
    <property type="project" value="TreeGrafter"/>
</dbReference>
<dbReference type="PRINTS" id="PR00320">
    <property type="entry name" value="GPROTEINBRPT"/>
</dbReference>
<evidence type="ECO:0000256" key="4">
    <source>
        <dbReference type="PROSITE-ProRule" id="PRU00221"/>
    </source>
</evidence>
<dbReference type="InterPro" id="IPR027145">
    <property type="entry name" value="PWP2"/>
</dbReference>
<evidence type="ECO:0000313" key="9">
    <source>
        <dbReference type="Proteomes" id="UP000799444"/>
    </source>
</evidence>
<dbReference type="InterPro" id="IPR001680">
    <property type="entry name" value="WD40_rpt"/>
</dbReference>
<dbReference type="InterPro" id="IPR019775">
    <property type="entry name" value="WD40_repeat_CS"/>
</dbReference>
<feature type="domain" description="Small-subunit processome Utp12" evidence="7">
    <location>
        <begin position="738"/>
        <end position="842"/>
    </location>
</feature>
<dbReference type="PROSITE" id="PS00678">
    <property type="entry name" value="WD_REPEATS_1"/>
    <property type="match status" value="3"/>
</dbReference>
<keyword evidence="9" id="KW-1185">Reference proteome</keyword>
<dbReference type="InterPro" id="IPR036322">
    <property type="entry name" value="WD40_repeat_dom_sf"/>
</dbReference>
<accession>A0A9P4R0N2</accession>
<feature type="repeat" description="WD" evidence="4">
    <location>
        <begin position="377"/>
        <end position="418"/>
    </location>
</feature>
<dbReference type="GO" id="GO:0032040">
    <property type="term" value="C:small-subunit processome"/>
    <property type="evidence" value="ECO:0007669"/>
    <property type="project" value="TreeGrafter"/>
</dbReference>